<dbReference type="Proteomes" id="UP000268093">
    <property type="component" value="Unassembled WGS sequence"/>
</dbReference>
<sequence>MVIEVLGVILPKHRRVLHYPAYANVTIGGTGNPRKVFRPIDKSGKTDCVDENSICQFGVHVETHPHCGERVTNILFVSARLGATPSETAVAEGSACAAKPTSTRKSLRISLQPALSTRKLPRTLTKAQQSSQKQFRAPHHLRNLPAPSPPQTPPHANNSEKDQAEIIQEFSDAFETFKKKQVNIYSPIVDDVMDVRDEGDFTRYLTSEQYNHFLEIIPQRTLPLSPNWIKILDEYFTEITKNGEKKDLHEWMKITDKLVVPVDGEIKV</sequence>
<dbReference type="OrthoDB" id="2440019at2759"/>
<evidence type="ECO:0000313" key="2">
    <source>
        <dbReference type="EMBL" id="RUP44549.1"/>
    </source>
</evidence>
<dbReference type="AlphaFoldDB" id="A0A433D139"/>
<protein>
    <submittedName>
        <fullName evidence="2">Uncharacterized protein</fullName>
    </submittedName>
</protein>
<evidence type="ECO:0000256" key="1">
    <source>
        <dbReference type="SAM" id="MobiDB-lite"/>
    </source>
</evidence>
<feature type="region of interest" description="Disordered" evidence="1">
    <location>
        <begin position="118"/>
        <end position="160"/>
    </location>
</feature>
<proteinExistence type="predicted"/>
<accession>A0A433D139</accession>
<name>A0A433D139_9FUNG</name>
<feature type="compositionally biased region" description="Polar residues" evidence="1">
    <location>
        <begin position="125"/>
        <end position="134"/>
    </location>
</feature>
<keyword evidence="3" id="KW-1185">Reference proteome</keyword>
<organism evidence="2 3">
    <name type="scientific">Jimgerdemannia flammicorona</name>
    <dbReference type="NCBI Taxonomy" id="994334"/>
    <lineage>
        <taxon>Eukaryota</taxon>
        <taxon>Fungi</taxon>
        <taxon>Fungi incertae sedis</taxon>
        <taxon>Mucoromycota</taxon>
        <taxon>Mucoromycotina</taxon>
        <taxon>Endogonomycetes</taxon>
        <taxon>Endogonales</taxon>
        <taxon>Endogonaceae</taxon>
        <taxon>Jimgerdemannia</taxon>
    </lineage>
</organism>
<reference evidence="2 3" key="1">
    <citation type="journal article" date="2018" name="New Phytol.">
        <title>Phylogenomics of Endogonaceae and evolution of mycorrhizas within Mucoromycota.</title>
        <authorList>
            <person name="Chang Y."/>
            <person name="Desiro A."/>
            <person name="Na H."/>
            <person name="Sandor L."/>
            <person name="Lipzen A."/>
            <person name="Clum A."/>
            <person name="Barry K."/>
            <person name="Grigoriev I.V."/>
            <person name="Martin F.M."/>
            <person name="Stajich J.E."/>
            <person name="Smith M.E."/>
            <person name="Bonito G."/>
            <person name="Spatafora J.W."/>
        </authorList>
    </citation>
    <scope>NUCLEOTIDE SEQUENCE [LARGE SCALE GENOMIC DNA]</scope>
    <source>
        <strain evidence="2 3">GMNB39</strain>
    </source>
</reference>
<evidence type="ECO:0000313" key="3">
    <source>
        <dbReference type="Proteomes" id="UP000268093"/>
    </source>
</evidence>
<dbReference type="EMBL" id="RBNI01008748">
    <property type="protein sequence ID" value="RUP44549.1"/>
    <property type="molecule type" value="Genomic_DNA"/>
</dbReference>
<gene>
    <name evidence="2" type="ORF">BC936DRAFT_149305</name>
</gene>
<comment type="caution">
    <text evidence="2">The sequence shown here is derived from an EMBL/GenBank/DDBJ whole genome shotgun (WGS) entry which is preliminary data.</text>
</comment>